<dbReference type="Gene3D" id="3.30.470.20">
    <property type="entry name" value="ATP-grasp fold, B domain"/>
    <property type="match status" value="1"/>
</dbReference>
<name>A0A1J4U7D3_9BACT</name>
<accession>A0A1J4U7D3</accession>
<dbReference type="GO" id="GO:0046872">
    <property type="term" value="F:metal ion binding"/>
    <property type="evidence" value="ECO:0007669"/>
    <property type="project" value="InterPro"/>
</dbReference>
<dbReference type="STRING" id="1805238.AUJ23_00060"/>
<organism evidence="3 4">
    <name type="scientific">Candidatus Magasanikbacteria bacterium CG1_02_32_51</name>
    <dbReference type="NCBI Taxonomy" id="1805238"/>
    <lineage>
        <taxon>Bacteria</taxon>
        <taxon>Candidatus Magasanikiibacteriota</taxon>
    </lineage>
</organism>
<evidence type="ECO:0000313" key="3">
    <source>
        <dbReference type="EMBL" id="OIO20548.1"/>
    </source>
</evidence>
<dbReference type="SUPFAM" id="SSF56059">
    <property type="entry name" value="Glutathione synthetase ATP-binding domain-like"/>
    <property type="match status" value="1"/>
</dbReference>
<dbReference type="Pfam" id="PF02655">
    <property type="entry name" value="ATP-grasp_3"/>
    <property type="match status" value="1"/>
</dbReference>
<dbReference type="InterPro" id="IPR003806">
    <property type="entry name" value="ATP-grasp_PylC-type"/>
</dbReference>
<dbReference type="PROSITE" id="PS50975">
    <property type="entry name" value="ATP_GRASP"/>
    <property type="match status" value="1"/>
</dbReference>
<sequence length="674" mass="77431">MQDILTQNPIIYITRDIERALGFTLDNPSYYIISNSNTFAKKIATDKTNILLIEAEKQLDTWELLQNKQTKDFINKISTSAKATVDKNNPQILVFKNTKQIEKICADNNWKLLNPSAQLATTIEEKISQIKWLGDKAKFLPEHKVDICKNINFKNEKFILQFNQSHTGSGTILVESQKQLTEIKNKFPIREVKVTKFIDGLLLTNNNIVTNQEIILGNISYQITGLEPFTNNKFSTIGNDWGLAHKILNDKQLVKYQEIVEAVGKKMQTENWRGLFGVDIILEKDSDNLYLIEINARQPASTTFESQLQIANKKSDNEITTFEAHLLALLNKNFADKKLIEITDGAQIIFRKNKELKEKQLQTIKTNLEKENFTVIKYDNQKANSDLLRIQSKQSIMENHNKFNKTGKKIADNLTIEQSDNETIVQNIINHYLNLKIGNTTVNCPYFNNRRSQVRGALAVLVGKGSPKDLEEEAQIISLKERVELNDLTTEKIKEFLVENNLGIDCSGFVYYCLDALVQEKKNKKLRQIIHFPLAKNILRKIICCLRPTENFGVTSLAHQSNSQKVNLKDIQSGDFIIFLGSGPKEDYNHVMFVENITIENNKPKIIHYIHAYKWPSDGQYNHGVRRGTIEIVNLEKNILEQEWLEQEKIAKENWTFVQAKSAKEIFVGRLKNT</sequence>
<dbReference type="EMBL" id="MNVC01000001">
    <property type="protein sequence ID" value="OIO20548.1"/>
    <property type="molecule type" value="Genomic_DNA"/>
</dbReference>
<keyword evidence="1" id="KW-0547">Nucleotide-binding</keyword>
<comment type="caution">
    <text evidence="3">The sequence shown here is derived from an EMBL/GenBank/DDBJ whole genome shotgun (WGS) entry which is preliminary data.</text>
</comment>
<gene>
    <name evidence="3" type="ORF">AUJ23_00060</name>
</gene>
<proteinExistence type="predicted"/>
<keyword evidence="1" id="KW-0067">ATP-binding</keyword>
<dbReference type="GO" id="GO:0005524">
    <property type="term" value="F:ATP binding"/>
    <property type="evidence" value="ECO:0007669"/>
    <property type="project" value="UniProtKB-UniRule"/>
</dbReference>
<dbReference type="AlphaFoldDB" id="A0A1J4U7D3"/>
<dbReference type="Proteomes" id="UP000181941">
    <property type="component" value="Unassembled WGS sequence"/>
</dbReference>
<evidence type="ECO:0000259" key="2">
    <source>
        <dbReference type="PROSITE" id="PS50975"/>
    </source>
</evidence>
<dbReference type="InterPro" id="IPR011761">
    <property type="entry name" value="ATP-grasp"/>
</dbReference>
<reference evidence="3 4" key="1">
    <citation type="journal article" date="2016" name="Environ. Microbiol.">
        <title>Genomic resolution of a cold subsurface aquifer community provides metabolic insights for novel microbes adapted to high CO concentrations.</title>
        <authorList>
            <person name="Probst A.J."/>
            <person name="Castelle C.J."/>
            <person name="Singh A."/>
            <person name="Brown C.T."/>
            <person name="Anantharaman K."/>
            <person name="Sharon I."/>
            <person name="Hug L.A."/>
            <person name="Burstein D."/>
            <person name="Emerson J.B."/>
            <person name="Thomas B.C."/>
            <person name="Banfield J.F."/>
        </authorList>
    </citation>
    <scope>NUCLEOTIDE SEQUENCE [LARGE SCALE GENOMIC DNA]</scope>
    <source>
        <strain evidence="3">CG1_02_32_51</strain>
    </source>
</reference>
<protein>
    <recommendedName>
        <fullName evidence="2">ATP-grasp domain-containing protein</fullName>
    </recommendedName>
</protein>
<feature type="domain" description="ATP-grasp" evidence="2">
    <location>
        <begin position="117"/>
        <end position="330"/>
    </location>
</feature>
<dbReference type="Gene3D" id="3.90.1720.10">
    <property type="entry name" value="endopeptidase domain like (from Nostoc punctiforme)"/>
    <property type="match status" value="1"/>
</dbReference>
<evidence type="ECO:0000256" key="1">
    <source>
        <dbReference type="PROSITE-ProRule" id="PRU00409"/>
    </source>
</evidence>
<evidence type="ECO:0000313" key="4">
    <source>
        <dbReference type="Proteomes" id="UP000181941"/>
    </source>
</evidence>